<gene>
    <name evidence="2" type="ORF">ESU54_08960</name>
</gene>
<dbReference type="EMBL" id="VORT01000005">
    <property type="protein sequence ID" value="TXD73257.1"/>
    <property type="molecule type" value="Genomic_DNA"/>
</dbReference>
<dbReference type="AlphaFoldDB" id="A0A5C6Z1B3"/>
<feature type="transmembrane region" description="Helical" evidence="1">
    <location>
        <begin position="20"/>
        <end position="41"/>
    </location>
</feature>
<feature type="transmembrane region" description="Helical" evidence="1">
    <location>
        <begin position="169"/>
        <end position="191"/>
    </location>
</feature>
<dbReference type="RefSeq" id="WP_111845596.1">
    <property type="nucleotide sequence ID" value="NZ_UEGI01000021.1"/>
</dbReference>
<keyword evidence="1" id="KW-0472">Membrane</keyword>
<keyword evidence="1" id="KW-1133">Transmembrane helix</keyword>
<feature type="transmembrane region" description="Helical" evidence="1">
    <location>
        <begin position="207"/>
        <end position="227"/>
    </location>
</feature>
<dbReference type="InterPro" id="IPR018750">
    <property type="entry name" value="DUF2306_membrane"/>
</dbReference>
<feature type="transmembrane region" description="Helical" evidence="1">
    <location>
        <begin position="136"/>
        <end position="157"/>
    </location>
</feature>
<organism evidence="2 3">
    <name type="scientific">Aequorivita antarctica</name>
    <dbReference type="NCBI Taxonomy" id="153266"/>
    <lineage>
        <taxon>Bacteria</taxon>
        <taxon>Pseudomonadati</taxon>
        <taxon>Bacteroidota</taxon>
        <taxon>Flavobacteriia</taxon>
        <taxon>Flavobacteriales</taxon>
        <taxon>Flavobacteriaceae</taxon>
        <taxon>Aequorivita</taxon>
    </lineage>
</organism>
<feature type="transmembrane region" description="Helical" evidence="1">
    <location>
        <begin position="107"/>
        <end position="124"/>
    </location>
</feature>
<keyword evidence="1" id="KW-0812">Transmembrane</keyword>
<evidence type="ECO:0000313" key="3">
    <source>
        <dbReference type="Proteomes" id="UP000321497"/>
    </source>
</evidence>
<accession>A0A5C6Z1B3</accession>
<evidence type="ECO:0000256" key="1">
    <source>
        <dbReference type="SAM" id="Phobius"/>
    </source>
</evidence>
<keyword evidence="3" id="KW-1185">Reference proteome</keyword>
<feature type="transmembrane region" description="Helical" evidence="1">
    <location>
        <begin position="66"/>
        <end position="87"/>
    </location>
</feature>
<feature type="transmembrane region" description="Helical" evidence="1">
    <location>
        <begin position="236"/>
        <end position="265"/>
    </location>
</feature>
<evidence type="ECO:0000313" key="2">
    <source>
        <dbReference type="EMBL" id="TXD73257.1"/>
    </source>
</evidence>
<name>A0A5C6Z1B3_9FLAO</name>
<dbReference type="OrthoDB" id="6385003at2"/>
<sequence length="270" mass="30769">MIKSTKALSEKNLLNLSVKLWFIVAVIGQWIFATYVILFYGKSTVTGHLSNWNIVLPKGYISGEHIGNAIVGIHLLLAAIIIIGGPLQIIPKMRSYAPLFHKWNGRLYIFIAFIISLSGLYMVWVRGSIGGMVQHISISINAILIMVSAFLAFKYAWMRNFKKHRIWAIRLFLVVNGVWFFRVGLYFWLFINNGPLGFDPKTFEGPFLYFLTFSQYLIPLALFELYLNAQKSHNKVFVISIATILFLFTILIGIGIFAASSGIWIPKMMY</sequence>
<dbReference type="Pfam" id="PF10067">
    <property type="entry name" value="DUF2306"/>
    <property type="match status" value="1"/>
</dbReference>
<proteinExistence type="predicted"/>
<comment type="caution">
    <text evidence="2">The sequence shown here is derived from an EMBL/GenBank/DDBJ whole genome shotgun (WGS) entry which is preliminary data.</text>
</comment>
<protein>
    <submittedName>
        <fullName evidence="2">DUF2306 domain-containing protein</fullName>
    </submittedName>
</protein>
<dbReference type="Proteomes" id="UP000321497">
    <property type="component" value="Unassembled WGS sequence"/>
</dbReference>
<reference evidence="2 3" key="1">
    <citation type="submission" date="2019-08" db="EMBL/GenBank/DDBJ databases">
        <title>Genome of Aequorivita antarctica SW49 (type strain).</title>
        <authorList>
            <person name="Bowman J.P."/>
        </authorList>
    </citation>
    <scope>NUCLEOTIDE SEQUENCE [LARGE SCALE GENOMIC DNA]</scope>
    <source>
        <strain evidence="2 3">SW49</strain>
    </source>
</reference>